<sequence length="184" mass="18863">MRTHVALLRGINVGGTGKVPMADLRSALTGRGFTDVGTWIQSGNVVLGSPAEPAEIAATVEQVLRDDFAVPRPVVVFGRDEYAAVVGSNPFAGSGAPAQLHTVFRAAPPSDDDLQRLDAALAAERAAGGRGDAAVAGRVVHLYLPDGMGRSTLAARLATRSGAPDGGGTTRNWATVGKLLELLG</sequence>
<dbReference type="PANTHER" id="PTHR36439">
    <property type="entry name" value="BLL4334 PROTEIN"/>
    <property type="match status" value="1"/>
</dbReference>
<protein>
    <submittedName>
        <fullName evidence="1">DUF1697 domain-containing protein</fullName>
    </submittedName>
</protein>
<dbReference type="Gene3D" id="3.30.70.1280">
    <property type="entry name" value="SP0830-like domains"/>
    <property type="match status" value="1"/>
</dbReference>
<accession>A0ABN1Y3N9</accession>
<evidence type="ECO:0000313" key="1">
    <source>
        <dbReference type="EMBL" id="GAA1395282.1"/>
    </source>
</evidence>
<dbReference type="Pfam" id="PF08002">
    <property type="entry name" value="DUF1697"/>
    <property type="match status" value="1"/>
</dbReference>
<comment type="caution">
    <text evidence="1">The sequence shown here is derived from an EMBL/GenBank/DDBJ whole genome shotgun (WGS) entry which is preliminary data.</text>
</comment>
<proteinExistence type="predicted"/>
<gene>
    <name evidence="1" type="ORF">GCM10009613_44800</name>
</gene>
<dbReference type="PIRSF" id="PIRSF008502">
    <property type="entry name" value="UCP008502"/>
    <property type="match status" value="1"/>
</dbReference>
<dbReference type="RefSeq" id="WP_344025676.1">
    <property type="nucleotide sequence ID" value="NZ_BAAAJK010000028.1"/>
</dbReference>
<dbReference type="Proteomes" id="UP001501414">
    <property type="component" value="Unassembled WGS sequence"/>
</dbReference>
<dbReference type="InterPro" id="IPR012545">
    <property type="entry name" value="DUF1697"/>
</dbReference>
<organism evidence="1 2">
    <name type="scientific">Pseudonocardia kongjuensis</name>
    <dbReference type="NCBI Taxonomy" id="102227"/>
    <lineage>
        <taxon>Bacteria</taxon>
        <taxon>Bacillati</taxon>
        <taxon>Actinomycetota</taxon>
        <taxon>Actinomycetes</taxon>
        <taxon>Pseudonocardiales</taxon>
        <taxon>Pseudonocardiaceae</taxon>
        <taxon>Pseudonocardia</taxon>
    </lineage>
</organism>
<evidence type="ECO:0000313" key="2">
    <source>
        <dbReference type="Proteomes" id="UP001501414"/>
    </source>
</evidence>
<name>A0ABN1Y3N9_9PSEU</name>
<keyword evidence="2" id="KW-1185">Reference proteome</keyword>
<dbReference type="SUPFAM" id="SSF160379">
    <property type="entry name" value="SP0830-like"/>
    <property type="match status" value="1"/>
</dbReference>
<dbReference type="EMBL" id="BAAAJK010000028">
    <property type="protein sequence ID" value="GAA1395282.1"/>
    <property type="molecule type" value="Genomic_DNA"/>
</dbReference>
<reference evidence="1 2" key="1">
    <citation type="journal article" date="2019" name="Int. J. Syst. Evol. Microbiol.">
        <title>The Global Catalogue of Microorganisms (GCM) 10K type strain sequencing project: providing services to taxonomists for standard genome sequencing and annotation.</title>
        <authorList>
            <consortium name="The Broad Institute Genomics Platform"/>
            <consortium name="The Broad Institute Genome Sequencing Center for Infectious Disease"/>
            <person name="Wu L."/>
            <person name="Ma J."/>
        </authorList>
    </citation>
    <scope>NUCLEOTIDE SEQUENCE [LARGE SCALE GENOMIC DNA]</scope>
    <source>
        <strain evidence="1 2">JCM 11896</strain>
    </source>
</reference>
<dbReference type="PANTHER" id="PTHR36439:SF1">
    <property type="entry name" value="DUF1697 DOMAIN-CONTAINING PROTEIN"/>
    <property type="match status" value="1"/>
</dbReference>